<sequence>MTNIRFYRTNKKWSLSIIYTEKSLYFNRVTETSTGAMCFNKINVIRT</sequence>
<accession>A0ABP2N677</accession>
<proteinExistence type="predicted"/>
<reference evidence="1 2" key="1">
    <citation type="journal article" date="2012" name="Front. Microbiol.">
        <title>Draft Genome Sequence of the Virulent Strain 01-B526 of the Fish Pathogen Aeromonas salmonicida.</title>
        <authorList>
            <person name="Charette S.J."/>
            <person name="Brochu F."/>
            <person name="Boyle B."/>
            <person name="Filion G."/>
            <person name="Tanaka K.H."/>
            <person name="Derome N."/>
        </authorList>
    </citation>
    <scope>NUCLEOTIDE SEQUENCE [LARGE SCALE GENOMIC DNA]</scope>
    <source>
        <strain evidence="1 2">01-B526</strain>
    </source>
</reference>
<evidence type="ECO:0000313" key="2">
    <source>
        <dbReference type="Proteomes" id="UP000006428"/>
    </source>
</evidence>
<keyword evidence="2" id="KW-1185">Reference proteome</keyword>
<gene>
    <name evidence="1" type="ORF">IYQ_00010</name>
</gene>
<dbReference type="EMBL" id="AGVO01000001">
    <property type="protein sequence ID" value="EHI54476.1"/>
    <property type="molecule type" value="Genomic_DNA"/>
</dbReference>
<organism evidence="1 2">
    <name type="scientific">Aeromonas salmonicida subsp. salmonicida 01-B526</name>
    <dbReference type="NCBI Taxonomy" id="1076135"/>
    <lineage>
        <taxon>Bacteria</taxon>
        <taxon>Pseudomonadati</taxon>
        <taxon>Pseudomonadota</taxon>
        <taxon>Gammaproteobacteria</taxon>
        <taxon>Aeromonadales</taxon>
        <taxon>Aeromonadaceae</taxon>
        <taxon>Aeromonas</taxon>
    </lineage>
</organism>
<name>A0ABP2N677_AERSS</name>
<comment type="caution">
    <text evidence="1">The sequence shown here is derived from an EMBL/GenBank/DDBJ whole genome shotgun (WGS) entry which is preliminary data.</text>
</comment>
<dbReference type="Proteomes" id="UP000006428">
    <property type="component" value="Unassembled WGS sequence"/>
</dbReference>
<evidence type="ECO:0000313" key="1">
    <source>
        <dbReference type="EMBL" id="EHI54476.1"/>
    </source>
</evidence>
<protein>
    <submittedName>
        <fullName evidence="1">Uncharacterized protein</fullName>
    </submittedName>
</protein>